<evidence type="ECO:0000256" key="5">
    <source>
        <dbReference type="ARBA" id="ARBA00023027"/>
    </source>
</evidence>
<comment type="catalytic activity">
    <reaction evidence="7 8">
        <text>(6S)-NADPHX + ATP = ADP + phosphate + NADPH + H(+)</text>
        <dbReference type="Rhea" id="RHEA:32231"/>
        <dbReference type="ChEBI" id="CHEBI:15378"/>
        <dbReference type="ChEBI" id="CHEBI:30616"/>
        <dbReference type="ChEBI" id="CHEBI:43474"/>
        <dbReference type="ChEBI" id="CHEBI:57783"/>
        <dbReference type="ChEBI" id="CHEBI:64076"/>
        <dbReference type="ChEBI" id="CHEBI:456216"/>
        <dbReference type="EC" id="4.2.1.93"/>
    </reaction>
</comment>
<evidence type="ECO:0000313" key="10">
    <source>
        <dbReference type="EMBL" id="JAP72880.1"/>
    </source>
</evidence>
<protein>
    <recommendedName>
        <fullName evidence="8">ATP-dependent (S)-NAD(P)H-hydrate dehydratase</fullName>
        <ecNumber evidence="8">4.2.1.93</ecNumber>
    </recommendedName>
    <alternativeName>
        <fullName evidence="8">ATP-dependent NAD(P)HX dehydratase</fullName>
    </alternativeName>
</protein>
<dbReference type="InterPro" id="IPR017953">
    <property type="entry name" value="Carbohydrate_kinase_pred_CS"/>
</dbReference>
<dbReference type="PROSITE" id="PS01049">
    <property type="entry name" value="YJEF_C_1"/>
    <property type="match status" value="1"/>
</dbReference>
<feature type="domain" description="YjeF C-terminal" evidence="9">
    <location>
        <begin position="12"/>
        <end position="299"/>
    </location>
</feature>
<proteinExistence type="evidence at transcript level"/>
<keyword evidence="4" id="KW-0521">NADP</keyword>
<keyword evidence="10" id="KW-0808">Transferase</keyword>
<evidence type="ECO:0000256" key="3">
    <source>
        <dbReference type="ARBA" id="ARBA00022840"/>
    </source>
</evidence>
<reference evidence="10" key="1">
    <citation type="submission" date="2016-02" db="EMBL/GenBank/DDBJ databases">
        <title>RNAseq analyses of the midgut from blood- or serum-fed Ixodes ricinus ticks.</title>
        <authorList>
            <person name="Perner J."/>
            <person name="Provaznik J."/>
            <person name="Schrenkova J."/>
            <person name="Urbanova V."/>
            <person name="Ribeiro J.M."/>
            <person name="Kopacek P."/>
        </authorList>
    </citation>
    <scope>NUCLEOTIDE SEQUENCE</scope>
    <source>
        <tissue evidence="10">Gut</tissue>
    </source>
</reference>
<evidence type="ECO:0000259" key="9">
    <source>
        <dbReference type="PROSITE" id="PS51383"/>
    </source>
</evidence>
<dbReference type="PANTHER" id="PTHR12592">
    <property type="entry name" value="ATP-DEPENDENT (S)-NAD(P)H-HYDRATE DEHYDRATASE FAMILY MEMBER"/>
    <property type="match status" value="1"/>
</dbReference>
<keyword evidence="1 8" id="KW-0597">Phosphoprotein</keyword>
<dbReference type="NCBIfam" id="TIGR00196">
    <property type="entry name" value="yjeF_cterm"/>
    <property type="match status" value="1"/>
</dbReference>
<comment type="catalytic activity">
    <reaction evidence="8">
        <text>(6S)-NADHX + ATP = ADP + phosphate + NADH + H(+)</text>
        <dbReference type="Rhea" id="RHEA:19017"/>
        <dbReference type="ChEBI" id="CHEBI:15378"/>
        <dbReference type="ChEBI" id="CHEBI:30616"/>
        <dbReference type="ChEBI" id="CHEBI:43474"/>
        <dbReference type="ChEBI" id="CHEBI:57945"/>
        <dbReference type="ChEBI" id="CHEBI:64074"/>
        <dbReference type="ChEBI" id="CHEBI:456216"/>
        <dbReference type="EC" id="4.2.1.93"/>
    </reaction>
</comment>
<comment type="cofactor">
    <cofactor evidence="8">
        <name>Mg(2+)</name>
        <dbReference type="ChEBI" id="CHEBI:18420"/>
    </cofactor>
</comment>
<dbReference type="EMBL" id="GEFM01002916">
    <property type="protein sequence ID" value="JAP72880.1"/>
    <property type="molecule type" value="mRNA"/>
</dbReference>
<name>A0A131Y3D8_IXORI</name>
<keyword evidence="3 8" id="KW-0067">ATP-binding</keyword>
<dbReference type="GO" id="GO:0046496">
    <property type="term" value="P:nicotinamide nucleotide metabolic process"/>
    <property type="evidence" value="ECO:0007669"/>
    <property type="project" value="UniProtKB-UniRule"/>
</dbReference>
<keyword evidence="5 8" id="KW-0520">NAD</keyword>
<dbReference type="GO" id="GO:0005524">
    <property type="term" value="F:ATP binding"/>
    <property type="evidence" value="ECO:0007669"/>
    <property type="project" value="UniProtKB-KW"/>
</dbReference>
<dbReference type="GO" id="GO:0016301">
    <property type="term" value="F:kinase activity"/>
    <property type="evidence" value="ECO:0007669"/>
    <property type="project" value="UniProtKB-KW"/>
</dbReference>
<dbReference type="PROSITE" id="PS51383">
    <property type="entry name" value="YJEF_C_3"/>
    <property type="match status" value="1"/>
</dbReference>
<dbReference type="PANTHER" id="PTHR12592:SF0">
    <property type="entry name" value="ATP-DEPENDENT (S)-NAD(P)H-HYDRATE DEHYDRATASE"/>
    <property type="match status" value="1"/>
</dbReference>
<dbReference type="Gene3D" id="3.40.1190.20">
    <property type="match status" value="1"/>
</dbReference>
<dbReference type="InterPro" id="IPR029056">
    <property type="entry name" value="Ribokinase-like"/>
</dbReference>
<dbReference type="AlphaFoldDB" id="A0A131Y3D8"/>
<evidence type="ECO:0000256" key="7">
    <source>
        <dbReference type="ARBA" id="ARBA00047472"/>
    </source>
</evidence>
<dbReference type="EC" id="4.2.1.93" evidence="8"/>
<sequence>MVPRVPEGCSVQQQLVCSVIPPLNSERRKGQAGRVGIVGGSAEYTGAPYFAAMAALRTGADMVHVFCHPGAATAIKAYSPELIVHPTLDAAVTCLPRLHAVVVGPGLGRDVEATWMPTLFSRIREQGLPVVVDADGLFYVTQNPDLVRGYTRAILTPNAVELDRLCRAVLGSPPRENAVPELARALGHVTVLAKGSEDIISDGHRLLRCTEQGSPRRCGGQGDLVCGSLAVFTFWSHSAHDTPGEASQRQNSEYGPAMIAALGAAMLVRRCGRLAFQKMARSTLTSDMLAEVRTAFSMLFPVD</sequence>
<dbReference type="Pfam" id="PF01256">
    <property type="entry name" value="Carb_kinase"/>
    <property type="match status" value="1"/>
</dbReference>
<organism evidence="10">
    <name type="scientific">Ixodes ricinus</name>
    <name type="common">Common tick</name>
    <name type="synonym">Acarus ricinus</name>
    <dbReference type="NCBI Taxonomy" id="34613"/>
    <lineage>
        <taxon>Eukaryota</taxon>
        <taxon>Metazoa</taxon>
        <taxon>Ecdysozoa</taxon>
        <taxon>Arthropoda</taxon>
        <taxon>Chelicerata</taxon>
        <taxon>Arachnida</taxon>
        <taxon>Acari</taxon>
        <taxon>Parasitiformes</taxon>
        <taxon>Ixodida</taxon>
        <taxon>Ixodoidea</taxon>
        <taxon>Ixodidae</taxon>
        <taxon>Ixodinae</taxon>
        <taxon>Ixodes</taxon>
    </lineage>
</organism>
<dbReference type="InterPro" id="IPR000631">
    <property type="entry name" value="CARKD"/>
</dbReference>
<dbReference type="FunFam" id="3.40.1190.20:FF:000023">
    <property type="entry name" value="ATP-dependent (S)-NAD(P)H-hydrate dehydratase"/>
    <property type="match status" value="1"/>
</dbReference>
<feature type="binding site" evidence="8">
    <location>
        <position position="223"/>
    </location>
    <ligand>
        <name>(6S)-NADPHX</name>
        <dbReference type="ChEBI" id="CHEBI:64076"/>
    </ligand>
</feature>
<evidence type="ECO:0000256" key="4">
    <source>
        <dbReference type="ARBA" id="ARBA00022857"/>
    </source>
</evidence>
<feature type="binding site" evidence="8">
    <location>
        <begin position="158"/>
        <end position="164"/>
    </location>
    <ligand>
        <name>(6S)-NADPHX</name>
        <dbReference type="ChEBI" id="CHEBI:64076"/>
    </ligand>
</feature>
<evidence type="ECO:0000256" key="6">
    <source>
        <dbReference type="ARBA" id="ARBA00023239"/>
    </source>
</evidence>
<dbReference type="GO" id="GO:0110051">
    <property type="term" value="P:metabolite repair"/>
    <property type="evidence" value="ECO:0007669"/>
    <property type="project" value="TreeGrafter"/>
</dbReference>
<comment type="function">
    <text evidence="8">Catalyzes the dehydration of the S-form of NAD(P)HX at the expense of ATP, which is converted to ADP. Together with NAD(P)HX epimerase, which catalyzes the epimerization of the S- and R-forms, the enzyme allows the repair of both epimers of NAD(P)HX, a damaged form of NAD(P)H that is a result of enzymatic or heat-dependent hydration.</text>
</comment>
<keyword evidence="6 8" id="KW-0456">Lyase</keyword>
<dbReference type="GO" id="GO:0047453">
    <property type="term" value="F:ATP-dependent NAD(P)H-hydrate dehydratase activity"/>
    <property type="evidence" value="ECO:0007669"/>
    <property type="project" value="UniProtKB-UniRule"/>
</dbReference>
<dbReference type="HAMAP" id="MF_01965">
    <property type="entry name" value="NADHX_dehydratase"/>
    <property type="match status" value="1"/>
</dbReference>
<keyword evidence="2 8" id="KW-0547">Nucleotide-binding</keyword>
<feature type="binding site" evidence="8">
    <location>
        <begin position="213"/>
        <end position="222"/>
    </location>
    <ligand>
        <name>ATP</name>
        <dbReference type="ChEBI" id="CHEBI:30616"/>
    </ligand>
</feature>
<feature type="binding site" evidence="8">
    <location>
        <begin position="194"/>
        <end position="198"/>
    </location>
    <ligand>
        <name>ATP</name>
        <dbReference type="ChEBI" id="CHEBI:30616"/>
    </ligand>
</feature>
<comment type="similarity">
    <text evidence="8">Belongs to the NnrD/CARKD family.</text>
</comment>
<accession>A0A131Y3D8</accession>
<evidence type="ECO:0000256" key="1">
    <source>
        <dbReference type="ARBA" id="ARBA00022553"/>
    </source>
</evidence>
<keyword evidence="10" id="KW-0418">Kinase</keyword>
<dbReference type="SUPFAM" id="SSF53613">
    <property type="entry name" value="Ribokinase-like"/>
    <property type="match status" value="1"/>
</dbReference>
<evidence type="ECO:0000256" key="8">
    <source>
        <dbReference type="HAMAP-Rule" id="MF_03157"/>
    </source>
</evidence>
<evidence type="ECO:0000256" key="2">
    <source>
        <dbReference type="ARBA" id="ARBA00022741"/>
    </source>
</evidence>
<dbReference type="CDD" id="cd01171">
    <property type="entry name" value="YXKO-related"/>
    <property type="match status" value="1"/>
</dbReference>
<feature type="binding site" evidence="8">
    <location>
        <position position="106"/>
    </location>
    <ligand>
        <name>(6S)-NADPHX</name>
        <dbReference type="ChEBI" id="CHEBI:64076"/>
    </ligand>
</feature>